<keyword evidence="3" id="KW-0862">Zinc</keyword>
<dbReference type="GO" id="GO:0008270">
    <property type="term" value="F:zinc ion binding"/>
    <property type="evidence" value="ECO:0007669"/>
    <property type="project" value="UniProtKB-KW"/>
</dbReference>
<feature type="domain" description="FLYWCH-type" evidence="4">
    <location>
        <begin position="145"/>
        <end position="199"/>
    </location>
</feature>
<dbReference type="Gene3D" id="2.20.25.240">
    <property type="match status" value="4"/>
</dbReference>
<evidence type="ECO:0000259" key="4">
    <source>
        <dbReference type="Pfam" id="PF04500"/>
    </source>
</evidence>
<evidence type="ECO:0000313" key="5">
    <source>
        <dbReference type="EnsemblMetazoa" id="GPPI047986-PA"/>
    </source>
</evidence>
<sequence length="494" mass="56898">MFDYIFLLPTFWRRFLIFSRKSLASSPDVVFISAAVGATSTFDMLLYSVGVSERAVSNFTSAFKSPAEWANSGNCSSKLTICCESGSEISSTSGAEAIVAANLNQSYEAFPASVLVVAALVQFLRVEKKEENSNLEISGGSILKYIYSQRGHPLIVLNNYLYRKNRGKYWRCLVSYKYGCKASLVVDATEVKVMGKHNHVEDLRKISQYRKIGQPLQQALHATKTKEELKSVAPRTFKFFIQSSKASIRSTRRGRPEIVLNNYLYRKNREKYWRCLRFSQHKCRASLIIDANQVRVFRNHNHEDETSNVEFIYSQRGYPLMAYRNYLYCRNRLRSWRCVHFTQGKCKAHLLYFSDNYVQVIGIHSHKDDSRRIEQGHYRELLKKPEAYSLPFPIGVWLENPTLYFMLNQKQGYNLIFHGYMYKKEASFRSTVNWICSNGNGKRASDNKCTARCITKMEGSLKLGKNPHNHPPKFTQNSLPANLLKAEGLLPIRF</sequence>
<evidence type="ECO:0000256" key="2">
    <source>
        <dbReference type="ARBA" id="ARBA00022771"/>
    </source>
</evidence>
<reference evidence="5" key="2">
    <citation type="submission" date="2020-05" db="UniProtKB">
        <authorList>
            <consortium name="EnsemblMetazoa"/>
        </authorList>
    </citation>
    <scope>IDENTIFICATION</scope>
    <source>
        <strain evidence="5">IAEA</strain>
    </source>
</reference>
<organism evidence="5 6">
    <name type="scientific">Glossina palpalis gambiensis</name>
    <dbReference type="NCBI Taxonomy" id="67801"/>
    <lineage>
        <taxon>Eukaryota</taxon>
        <taxon>Metazoa</taxon>
        <taxon>Ecdysozoa</taxon>
        <taxon>Arthropoda</taxon>
        <taxon>Hexapoda</taxon>
        <taxon>Insecta</taxon>
        <taxon>Pterygota</taxon>
        <taxon>Neoptera</taxon>
        <taxon>Endopterygota</taxon>
        <taxon>Diptera</taxon>
        <taxon>Brachycera</taxon>
        <taxon>Muscomorpha</taxon>
        <taxon>Hippoboscoidea</taxon>
        <taxon>Glossinidae</taxon>
        <taxon>Glossina</taxon>
    </lineage>
</organism>
<dbReference type="AlphaFoldDB" id="A0A1B0C3D8"/>
<keyword evidence="1" id="KW-0479">Metal-binding</keyword>
<keyword evidence="6" id="KW-1185">Reference proteome</keyword>
<accession>A0A1B0C3D8</accession>
<dbReference type="PANTHER" id="PTHR31665:SF0">
    <property type="entry name" value="FLYWCH FAMILY MEMBER 2"/>
    <property type="match status" value="1"/>
</dbReference>
<evidence type="ECO:0000313" key="6">
    <source>
        <dbReference type="Proteomes" id="UP000092460"/>
    </source>
</evidence>
<dbReference type="InterPro" id="IPR007588">
    <property type="entry name" value="Znf_FLYWCH"/>
</dbReference>
<dbReference type="EnsemblMetazoa" id="GPPI047986-RA">
    <property type="protein sequence ID" value="GPPI047986-PA"/>
    <property type="gene ID" value="GPPI047986"/>
</dbReference>
<protein>
    <recommendedName>
        <fullName evidence="4">FLYWCH-type domain-containing protein</fullName>
    </recommendedName>
</protein>
<evidence type="ECO:0000256" key="1">
    <source>
        <dbReference type="ARBA" id="ARBA00022723"/>
    </source>
</evidence>
<dbReference type="Pfam" id="PF04500">
    <property type="entry name" value="FLYWCH"/>
    <property type="match status" value="3"/>
</dbReference>
<dbReference type="Proteomes" id="UP000092460">
    <property type="component" value="Unassembled WGS sequence"/>
</dbReference>
<dbReference type="EMBL" id="JXJN01024912">
    <property type="status" value="NOT_ANNOTATED_CDS"/>
    <property type="molecule type" value="Genomic_DNA"/>
</dbReference>
<name>A0A1B0C3D8_9MUSC</name>
<evidence type="ECO:0000256" key="3">
    <source>
        <dbReference type="ARBA" id="ARBA00022833"/>
    </source>
</evidence>
<feature type="domain" description="FLYWCH-type" evidence="4">
    <location>
        <begin position="250"/>
        <end position="302"/>
    </location>
</feature>
<dbReference type="PANTHER" id="PTHR31665">
    <property type="entry name" value="FLYWCH FAMILY MEMBER 2-RELATED"/>
    <property type="match status" value="1"/>
</dbReference>
<reference evidence="6" key="1">
    <citation type="submission" date="2015-01" db="EMBL/GenBank/DDBJ databases">
        <authorList>
            <person name="Aksoy S."/>
            <person name="Warren W."/>
            <person name="Wilson R.K."/>
        </authorList>
    </citation>
    <scope>NUCLEOTIDE SEQUENCE [LARGE SCALE GENOMIC DNA]</scope>
    <source>
        <strain evidence="6">IAEA</strain>
    </source>
</reference>
<proteinExistence type="predicted"/>
<feature type="domain" description="FLYWCH-type" evidence="4">
    <location>
        <begin position="405"/>
        <end position="470"/>
    </location>
</feature>
<dbReference type="VEuPathDB" id="VectorBase:GPPI047986"/>
<dbReference type="InterPro" id="IPR040312">
    <property type="entry name" value="FWCH1/FWCH2"/>
</dbReference>
<keyword evidence="2" id="KW-0863">Zinc-finger</keyword>